<proteinExistence type="inferred from homology"/>
<evidence type="ECO:0000256" key="6">
    <source>
        <dbReference type="ARBA" id="ARBA00022859"/>
    </source>
</evidence>
<dbReference type="SUPFAM" id="SSF48726">
    <property type="entry name" value="Immunoglobulin"/>
    <property type="match status" value="1"/>
</dbReference>
<keyword evidence="7" id="KW-0393">Immunoglobulin domain</keyword>
<evidence type="ECO:0000256" key="4">
    <source>
        <dbReference type="ARBA" id="ARBA00022451"/>
    </source>
</evidence>
<keyword evidence="11" id="KW-1185">Reference proteome</keyword>
<feature type="non-terminal residue" evidence="10">
    <location>
        <position position="1"/>
    </location>
</feature>
<evidence type="ECO:0000313" key="11">
    <source>
        <dbReference type="Proteomes" id="UP000558958"/>
    </source>
</evidence>
<feature type="non-terminal residue" evidence="10">
    <location>
        <position position="117"/>
    </location>
</feature>
<feature type="signal peptide" evidence="8">
    <location>
        <begin position="1"/>
        <end position="22"/>
    </location>
</feature>
<keyword evidence="6" id="KW-0391">Immunity</keyword>
<name>A0A7K8YX81_9PASS</name>
<feature type="chain" id="PRO_5029711744" description="Beta-2-microglobulin" evidence="8">
    <location>
        <begin position="23"/>
        <end position="117"/>
    </location>
</feature>
<dbReference type="InterPro" id="IPR036179">
    <property type="entry name" value="Ig-like_dom_sf"/>
</dbReference>
<evidence type="ECO:0000256" key="7">
    <source>
        <dbReference type="ARBA" id="ARBA00023319"/>
    </source>
</evidence>
<comment type="caution">
    <text evidence="10">The sequence shown here is derived from an EMBL/GenBank/DDBJ whole genome shotgun (WGS) entry which is preliminary data.</text>
</comment>
<dbReference type="SMART" id="SM00407">
    <property type="entry name" value="IGc1"/>
    <property type="match status" value="1"/>
</dbReference>
<dbReference type="Proteomes" id="UP000558958">
    <property type="component" value="Unassembled WGS sequence"/>
</dbReference>
<evidence type="ECO:0000256" key="8">
    <source>
        <dbReference type="SAM" id="SignalP"/>
    </source>
</evidence>
<comment type="subcellular location">
    <subcellularLocation>
        <location evidence="1">Secreted</location>
    </subcellularLocation>
</comment>
<evidence type="ECO:0000256" key="5">
    <source>
        <dbReference type="ARBA" id="ARBA00022525"/>
    </source>
</evidence>
<dbReference type="EMBL" id="VWZD01008624">
    <property type="protein sequence ID" value="NXG07613.1"/>
    <property type="molecule type" value="Genomic_DNA"/>
</dbReference>
<dbReference type="PANTHER" id="PTHR19944:SF62">
    <property type="entry name" value="BETA-2-MICROGLOBULIN"/>
    <property type="match status" value="1"/>
</dbReference>
<dbReference type="PROSITE" id="PS50835">
    <property type="entry name" value="IG_LIKE"/>
    <property type="match status" value="1"/>
</dbReference>
<dbReference type="Pfam" id="PF07654">
    <property type="entry name" value="C1-set"/>
    <property type="match status" value="1"/>
</dbReference>
<dbReference type="InterPro" id="IPR003006">
    <property type="entry name" value="Ig/MHC_CS"/>
</dbReference>
<evidence type="ECO:0000256" key="1">
    <source>
        <dbReference type="ARBA" id="ARBA00004613"/>
    </source>
</evidence>
<keyword evidence="5" id="KW-0964">Secreted</keyword>
<dbReference type="InterPro" id="IPR007110">
    <property type="entry name" value="Ig-like_dom"/>
</dbReference>
<dbReference type="GO" id="GO:0002474">
    <property type="term" value="P:antigen processing and presentation of peptide antigen via MHC class I"/>
    <property type="evidence" value="ECO:0007669"/>
    <property type="project" value="UniProtKB-KW"/>
</dbReference>
<sequence>MGPGVLGLGVLVLLALLGPGDATDHAPNVDVYARTRAVEGVENTLHCFITGFHPPKIDVELLKNGEPMPNVKYGDLSFNEKWRFQRLVYAPFVPVRGDEYTCRVMHSTMAEPQTYRW</sequence>
<dbReference type="InterPro" id="IPR003597">
    <property type="entry name" value="Ig_C1-set"/>
</dbReference>
<feature type="domain" description="Ig-like" evidence="9">
    <location>
        <begin position="27"/>
        <end position="116"/>
    </location>
</feature>
<dbReference type="InterPro" id="IPR050160">
    <property type="entry name" value="MHC/Immunoglobulin"/>
</dbReference>
<evidence type="ECO:0000313" key="10">
    <source>
        <dbReference type="EMBL" id="NXG07613.1"/>
    </source>
</evidence>
<dbReference type="PROSITE" id="PS00290">
    <property type="entry name" value="IG_MHC"/>
    <property type="match status" value="1"/>
</dbReference>
<evidence type="ECO:0000256" key="2">
    <source>
        <dbReference type="ARBA" id="ARBA00009564"/>
    </source>
</evidence>
<dbReference type="AlphaFoldDB" id="A0A7K8YX81"/>
<evidence type="ECO:0000256" key="3">
    <source>
        <dbReference type="ARBA" id="ARBA00018767"/>
    </source>
</evidence>
<evidence type="ECO:0000259" key="9">
    <source>
        <dbReference type="PROSITE" id="PS50835"/>
    </source>
</evidence>
<keyword evidence="8" id="KW-0732">Signal</keyword>
<accession>A0A7K8YX81</accession>
<organism evidence="10 11">
    <name type="scientific">Sakesphorus luctuosus</name>
    <dbReference type="NCBI Taxonomy" id="419690"/>
    <lineage>
        <taxon>Eukaryota</taxon>
        <taxon>Metazoa</taxon>
        <taxon>Chordata</taxon>
        <taxon>Craniata</taxon>
        <taxon>Vertebrata</taxon>
        <taxon>Euteleostomi</taxon>
        <taxon>Archelosauria</taxon>
        <taxon>Archosauria</taxon>
        <taxon>Dinosauria</taxon>
        <taxon>Saurischia</taxon>
        <taxon>Theropoda</taxon>
        <taxon>Coelurosauria</taxon>
        <taxon>Aves</taxon>
        <taxon>Neognathae</taxon>
        <taxon>Neoaves</taxon>
        <taxon>Telluraves</taxon>
        <taxon>Australaves</taxon>
        <taxon>Passeriformes</taxon>
        <taxon>Thamnophilidae</taxon>
        <taxon>Sakesphorus</taxon>
    </lineage>
</organism>
<protein>
    <recommendedName>
        <fullName evidence="3">Beta-2-microglobulin</fullName>
    </recommendedName>
</protein>
<comment type="similarity">
    <text evidence="2">Belongs to the beta-2-microglobulin family.</text>
</comment>
<dbReference type="Gene3D" id="2.60.40.10">
    <property type="entry name" value="Immunoglobulins"/>
    <property type="match status" value="1"/>
</dbReference>
<dbReference type="PANTHER" id="PTHR19944">
    <property type="entry name" value="MHC CLASS II-RELATED"/>
    <property type="match status" value="1"/>
</dbReference>
<dbReference type="GO" id="GO:0005576">
    <property type="term" value="C:extracellular region"/>
    <property type="evidence" value="ECO:0007669"/>
    <property type="project" value="UniProtKB-SubCell"/>
</dbReference>
<reference evidence="10 11" key="1">
    <citation type="submission" date="2019-09" db="EMBL/GenBank/DDBJ databases">
        <title>Bird 10,000 Genomes (B10K) Project - Family phase.</title>
        <authorList>
            <person name="Zhang G."/>
        </authorList>
    </citation>
    <scope>NUCLEOTIDE SEQUENCE [LARGE SCALE GENOMIC DNA]</scope>
    <source>
        <strain evidence="10">B10K-DU-001-06</strain>
        <tissue evidence="10">Muscle</tissue>
    </source>
</reference>
<dbReference type="GO" id="GO:0042612">
    <property type="term" value="C:MHC class I protein complex"/>
    <property type="evidence" value="ECO:0007669"/>
    <property type="project" value="UniProtKB-KW"/>
</dbReference>
<gene>
    <name evidence="10" type="primary">B2m</name>
    <name evidence="10" type="ORF">SAKLUC_R04736</name>
</gene>
<dbReference type="InterPro" id="IPR013783">
    <property type="entry name" value="Ig-like_fold"/>
</dbReference>
<keyword evidence="4" id="KW-0490">MHC I</keyword>